<dbReference type="STRING" id="742726.HMPREF9448_01021"/>
<dbReference type="NCBIfam" id="TIGR01422">
    <property type="entry name" value="phosphonatase"/>
    <property type="match status" value="1"/>
</dbReference>
<dbReference type="OrthoDB" id="5504491at2"/>
<dbReference type="AlphaFoldDB" id="K0WZE4"/>
<comment type="catalytic activity">
    <reaction evidence="1">
        <text>phosphonoacetaldehyde + H2O = acetaldehyde + phosphate + H(+)</text>
        <dbReference type="Rhea" id="RHEA:18905"/>
        <dbReference type="ChEBI" id="CHEBI:15343"/>
        <dbReference type="ChEBI" id="CHEBI:15377"/>
        <dbReference type="ChEBI" id="CHEBI:15378"/>
        <dbReference type="ChEBI" id="CHEBI:43474"/>
        <dbReference type="ChEBI" id="CHEBI:58383"/>
        <dbReference type="EC" id="3.11.1.1"/>
    </reaction>
</comment>
<feature type="binding site" evidence="1">
    <location>
        <position position="12"/>
    </location>
    <ligand>
        <name>Mg(2+)</name>
        <dbReference type="ChEBI" id="CHEBI:18420"/>
    </ligand>
</feature>
<dbReference type="PANTHER" id="PTHR43434:SF19">
    <property type="entry name" value="PHOSPHONOACETALDEHYDE HYDROLASE"/>
    <property type="match status" value="1"/>
</dbReference>
<dbReference type="SFLD" id="SFLDS00003">
    <property type="entry name" value="Haloacid_Dehalogenase"/>
    <property type="match status" value="1"/>
</dbReference>
<feature type="active site" description="Nucleophile" evidence="1">
    <location>
        <position position="10"/>
    </location>
</feature>
<dbReference type="PANTHER" id="PTHR43434">
    <property type="entry name" value="PHOSPHOGLYCOLATE PHOSPHATASE"/>
    <property type="match status" value="1"/>
</dbReference>
<protein>
    <recommendedName>
        <fullName evidence="1">Phosphonoacetaldehyde hydrolase</fullName>
        <shortName evidence="1">Phosphonatase</shortName>
        <ecNumber evidence="1">3.11.1.1</ecNumber>
    </recommendedName>
    <alternativeName>
        <fullName evidence="1">Phosphonoacetaldehyde phosphonohydrolase</fullName>
    </alternativeName>
</protein>
<comment type="caution">
    <text evidence="2">The sequence shown here is derived from an EMBL/GenBank/DDBJ whole genome shotgun (WGS) entry which is preliminary data.</text>
</comment>
<feature type="binding site" evidence="1">
    <location>
        <position position="184"/>
    </location>
    <ligand>
        <name>Mg(2+)</name>
        <dbReference type="ChEBI" id="CHEBI:18420"/>
    </ligand>
</feature>
<keyword evidence="1" id="KW-0704">Schiff base</keyword>
<dbReference type="RefSeq" id="WP_008861511.1">
    <property type="nucleotide sequence ID" value="NZ_JH815204.1"/>
</dbReference>
<keyword evidence="1 2" id="KW-0378">Hydrolase</keyword>
<dbReference type="InterPro" id="IPR006323">
    <property type="entry name" value="Phosphonoacetald_hydro"/>
</dbReference>
<feature type="binding site" evidence="1">
    <location>
        <position position="10"/>
    </location>
    <ligand>
        <name>Mg(2+)</name>
        <dbReference type="ChEBI" id="CHEBI:18420"/>
    </ligand>
</feature>
<dbReference type="CDD" id="cd02586">
    <property type="entry name" value="HAD_PHN"/>
    <property type="match status" value="1"/>
</dbReference>
<dbReference type="GO" id="GO:0005829">
    <property type="term" value="C:cytosol"/>
    <property type="evidence" value="ECO:0007669"/>
    <property type="project" value="TreeGrafter"/>
</dbReference>
<keyword evidence="1" id="KW-0479">Metal-binding</keyword>
<dbReference type="GeneID" id="77848324"/>
<organism evidence="2 3">
    <name type="scientific">Barnesiella intestinihominis YIT 11860</name>
    <dbReference type="NCBI Taxonomy" id="742726"/>
    <lineage>
        <taxon>Bacteria</taxon>
        <taxon>Pseudomonadati</taxon>
        <taxon>Bacteroidota</taxon>
        <taxon>Bacteroidia</taxon>
        <taxon>Bacteroidales</taxon>
        <taxon>Barnesiellaceae</taxon>
        <taxon>Barnesiella</taxon>
    </lineage>
</organism>
<dbReference type="Proteomes" id="UP000006044">
    <property type="component" value="Unassembled WGS sequence"/>
</dbReference>
<comment type="subunit">
    <text evidence="1">Homodimer.</text>
</comment>
<dbReference type="Gene3D" id="1.10.150.240">
    <property type="entry name" value="Putative phosphatase, domain 2"/>
    <property type="match status" value="1"/>
</dbReference>
<proteinExistence type="inferred from homology"/>
<gene>
    <name evidence="1" type="primary">phnX</name>
    <name evidence="2" type="ORF">HMPREF9448_01021</name>
</gene>
<accession>K0WZE4</accession>
<dbReference type="EC" id="3.11.1.1" evidence="1"/>
<evidence type="ECO:0000256" key="1">
    <source>
        <dbReference type="HAMAP-Rule" id="MF_01375"/>
    </source>
</evidence>
<dbReference type="InterPro" id="IPR023214">
    <property type="entry name" value="HAD_sf"/>
</dbReference>
<dbReference type="InterPro" id="IPR036412">
    <property type="entry name" value="HAD-like_sf"/>
</dbReference>
<feature type="active site" description="Schiff-base intermediate with substrate" evidence="1">
    <location>
        <position position="51"/>
    </location>
</feature>
<dbReference type="HAMAP" id="MF_01375">
    <property type="entry name" value="PhnX"/>
    <property type="match status" value="1"/>
</dbReference>
<dbReference type="Gene3D" id="3.40.50.1000">
    <property type="entry name" value="HAD superfamily/HAD-like"/>
    <property type="match status" value="1"/>
</dbReference>
<evidence type="ECO:0000313" key="3">
    <source>
        <dbReference type="Proteomes" id="UP000006044"/>
    </source>
</evidence>
<dbReference type="SUPFAM" id="SSF56784">
    <property type="entry name" value="HAD-like"/>
    <property type="match status" value="1"/>
</dbReference>
<name>K0WZE4_9BACT</name>
<dbReference type="SFLD" id="SFLDG01129">
    <property type="entry name" value="C1.5:_HAD__Beta-PGM__Phosphata"/>
    <property type="match status" value="1"/>
</dbReference>
<dbReference type="GO" id="GO:0019700">
    <property type="term" value="P:organic phosphonate catabolic process"/>
    <property type="evidence" value="ECO:0007669"/>
    <property type="project" value="InterPro"/>
</dbReference>
<dbReference type="eggNOG" id="COG0637">
    <property type="taxonomic scope" value="Bacteria"/>
</dbReference>
<dbReference type="GO" id="GO:0008967">
    <property type="term" value="F:phosphoglycolate phosphatase activity"/>
    <property type="evidence" value="ECO:0007669"/>
    <property type="project" value="TreeGrafter"/>
</dbReference>
<keyword evidence="3" id="KW-1185">Reference proteome</keyword>
<dbReference type="EMBL" id="ADLE01000008">
    <property type="protein sequence ID" value="EJZ64543.1"/>
    <property type="molecule type" value="Genomic_DNA"/>
</dbReference>
<dbReference type="Pfam" id="PF00702">
    <property type="entry name" value="Hydrolase"/>
    <property type="match status" value="1"/>
</dbReference>
<comment type="cofactor">
    <cofactor evidence="1">
        <name>Mg(2+)</name>
        <dbReference type="ChEBI" id="CHEBI:18420"/>
    </cofactor>
    <text evidence="1">Binds 1 Mg(2+) ion per subunit.</text>
</comment>
<dbReference type="HOGENOM" id="CLU_045011_12_0_10"/>
<evidence type="ECO:0000313" key="2">
    <source>
        <dbReference type="EMBL" id="EJZ64543.1"/>
    </source>
</evidence>
<dbReference type="InterPro" id="IPR023198">
    <property type="entry name" value="PGP-like_dom2"/>
</dbReference>
<reference evidence="2 3" key="1">
    <citation type="submission" date="2012-08" db="EMBL/GenBank/DDBJ databases">
        <title>The Genome Sequence of Barnesiella intestinihominis YIT 11860.</title>
        <authorList>
            <consortium name="The Broad Institute Genome Sequencing Platform"/>
            <person name="Earl A."/>
            <person name="Ward D."/>
            <person name="Feldgarden M."/>
            <person name="Gevers D."/>
            <person name="Morotomi M."/>
            <person name="Walker B."/>
            <person name="Young S.K."/>
            <person name="Zeng Q."/>
            <person name="Gargeya S."/>
            <person name="Fitzgerald M."/>
            <person name="Haas B."/>
            <person name="Abouelleil A."/>
            <person name="Alvarado L."/>
            <person name="Arachchi H.M."/>
            <person name="Berlin A.M."/>
            <person name="Chapman S.B."/>
            <person name="Goldberg J."/>
            <person name="Griggs A."/>
            <person name="Gujja S."/>
            <person name="Hansen M."/>
            <person name="Howarth C."/>
            <person name="Imamovic A."/>
            <person name="Larimer J."/>
            <person name="McCowen C."/>
            <person name="Montmayeur A."/>
            <person name="Murphy C."/>
            <person name="Neiman D."/>
            <person name="Pearson M."/>
            <person name="Priest M."/>
            <person name="Roberts A."/>
            <person name="Saif S."/>
            <person name="Shea T."/>
            <person name="Sisk P."/>
            <person name="Sykes S."/>
            <person name="Wortman J."/>
            <person name="Nusbaum C."/>
            <person name="Birren B."/>
        </authorList>
    </citation>
    <scope>NUCLEOTIDE SEQUENCE [LARGE SCALE GENOMIC DNA]</scope>
    <source>
        <strain evidence="2 3">YIT 11860</strain>
    </source>
</reference>
<comment type="function">
    <text evidence="1">Involved in phosphonate degradation.</text>
</comment>
<dbReference type="GO" id="GO:0050194">
    <property type="term" value="F:phosphonoacetaldehyde hydrolase activity"/>
    <property type="evidence" value="ECO:0007669"/>
    <property type="project" value="UniProtKB-UniRule"/>
</dbReference>
<keyword evidence="1" id="KW-0460">Magnesium</keyword>
<dbReference type="GO" id="GO:0000287">
    <property type="term" value="F:magnesium ion binding"/>
    <property type="evidence" value="ECO:0007669"/>
    <property type="project" value="UniProtKB-UniRule"/>
</dbReference>
<sequence>MKKVECIIMDWAGTSVDYGCMAPVAAFVESFKNIGLEVTPEETRAFMGLTKIEEIRALFAIERVAEDFRLKFGRDYDDSDVQGRYNDFQRVLFATLEDYSEPIPGIVETIMQLRSQGIKVGSTTGYTQAMMDVVVPAAARKGYVIDNCVTSDRLPAGRPYPYMVYQNMIDLAVSSVDCVLKYGDTIADIKEGINSKVWTVGVILGSNELGLTEDEISKLPMAELENRKAVVRTRMLGAGAHYVVDDITGLPSVIQDINRRMNDSNNF</sequence>
<comment type="similarity">
    <text evidence="1">Belongs to the HAD-like hydrolase superfamily. PhnX family.</text>
</comment>
<dbReference type="PATRIC" id="fig|742726.3.peg.1085"/>
<dbReference type="InterPro" id="IPR050155">
    <property type="entry name" value="HAD-like_hydrolase_sf"/>
</dbReference>
<dbReference type="GO" id="GO:0006281">
    <property type="term" value="P:DNA repair"/>
    <property type="evidence" value="ECO:0007669"/>
    <property type="project" value="TreeGrafter"/>
</dbReference>